<keyword evidence="2" id="KW-1185">Reference proteome</keyword>
<dbReference type="Proteomes" id="UP000030300">
    <property type="component" value="Chromosome"/>
</dbReference>
<reference evidence="1 2" key="1">
    <citation type="journal article" date="2015" name="Genome Announc.">
        <title>Complete Genome Sequence of Steroid-Transforming Nocardioides simplex VKM Ac-2033D.</title>
        <authorList>
            <person name="Shtratnikova V.Y."/>
            <person name="Schelkunov M.I."/>
            <person name="Pekov Y.A."/>
            <person name="Fokina V.V."/>
            <person name="Logacheva M.D."/>
            <person name="Sokolov S.L."/>
            <person name="Bragin E.Y."/>
            <person name="Ashapkin V.V."/>
            <person name="Donova M.V."/>
        </authorList>
    </citation>
    <scope>NUCLEOTIDE SEQUENCE [LARGE SCALE GENOMIC DNA]</scope>
    <source>
        <strain evidence="1 2">VKM Ac-2033D</strain>
    </source>
</reference>
<proteinExistence type="predicted"/>
<sequence>MTGLHAALAALLDKAIAEAADRGARSERADVRCLDCGLRYAERQQYGCGEEGRGHSYDEDDLAEADKRGRQVDLDCVSVSVAALRALLDEHPADLPVATDSTMTALVERSSFGTPEAVALRASVSDEVAARVVARAKELEADAPAPEPSDRARLSEHLFLSDLRRHPTGEVRLHVGDRLVSGTVAGQVVRDIDDRLAVAAQEVAADELKKISAELFRDHDMPPRKDTRSYRYRDGWWDGVHHAAKVVEQRARRVRDGGEHG</sequence>
<protein>
    <submittedName>
        <fullName evidence="1">Uncharacterized protein</fullName>
    </submittedName>
</protein>
<dbReference type="OrthoDB" id="5126464at2"/>
<dbReference type="HOGENOM" id="CLU_1064900_0_0_11"/>
<dbReference type="STRING" id="2045.KR76_15140"/>
<name>A0A0A1DMG8_NOCSI</name>
<dbReference type="EMBL" id="CP009896">
    <property type="protein sequence ID" value="AIY17763.1"/>
    <property type="molecule type" value="Genomic_DNA"/>
</dbReference>
<dbReference type="KEGG" id="psim:KR76_15140"/>
<dbReference type="RefSeq" id="WP_038679425.1">
    <property type="nucleotide sequence ID" value="NZ_BJMC01000009.1"/>
</dbReference>
<gene>
    <name evidence="1" type="ORF">KR76_15140</name>
</gene>
<evidence type="ECO:0000313" key="1">
    <source>
        <dbReference type="EMBL" id="AIY17763.1"/>
    </source>
</evidence>
<evidence type="ECO:0000313" key="2">
    <source>
        <dbReference type="Proteomes" id="UP000030300"/>
    </source>
</evidence>
<organism evidence="1 2">
    <name type="scientific">Nocardioides simplex</name>
    <name type="common">Arthrobacter simplex</name>
    <dbReference type="NCBI Taxonomy" id="2045"/>
    <lineage>
        <taxon>Bacteria</taxon>
        <taxon>Bacillati</taxon>
        <taxon>Actinomycetota</taxon>
        <taxon>Actinomycetes</taxon>
        <taxon>Propionibacteriales</taxon>
        <taxon>Nocardioidaceae</taxon>
        <taxon>Pimelobacter</taxon>
    </lineage>
</organism>
<accession>A0A0A1DMG8</accession>
<dbReference type="AlphaFoldDB" id="A0A0A1DMG8"/>
<dbReference type="GeneID" id="96610184"/>